<reference evidence="3" key="1">
    <citation type="journal article" date="2020" name="Stud. Mycol.">
        <title>101 Dothideomycetes genomes: a test case for predicting lifestyles and emergence of pathogens.</title>
        <authorList>
            <person name="Haridas S."/>
            <person name="Albert R."/>
            <person name="Binder M."/>
            <person name="Bloem J."/>
            <person name="Labutti K."/>
            <person name="Salamov A."/>
            <person name="Andreopoulos B."/>
            <person name="Baker S."/>
            <person name="Barry K."/>
            <person name="Bills G."/>
            <person name="Bluhm B."/>
            <person name="Cannon C."/>
            <person name="Castanera R."/>
            <person name="Culley D."/>
            <person name="Daum C."/>
            <person name="Ezra D."/>
            <person name="Gonzalez J."/>
            <person name="Henrissat B."/>
            <person name="Kuo A."/>
            <person name="Liang C."/>
            <person name="Lipzen A."/>
            <person name="Lutzoni F."/>
            <person name="Magnuson J."/>
            <person name="Mondo S."/>
            <person name="Nolan M."/>
            <person name="Ohm R."/>
            <person name="Pangilinan J."/>
            <person name="Park H.-J."/>
            <person name="Ramirez L."/>
            <person name="Alfaro M."/>
            <person name="Sun H."/>
            <person name="Tritt A."/>
            <person name="Yoshinaga Y."/>
            <person name="Zwiers L.-H."/>
            <person name="Turgeon B."/>
            <person name="Goodwin S."/>
            <person name="Spatafora J."/>
            <person name="Crous P."/>
            <person name="Grigoriev I."/>
        </authorList>
    </citation>
    <scope>NUCLEOTIDE SEQUENCE</scope>
    <source>
        <strain evidence="3">CBS 115976</strain>
    </source>
</reference>
<dbReference type="OrthoDB" id="20282at2759"/>
<dbReference type="EMBL" id="MU004237">
    <property type="protein sequence ID" value="KAF2667886.1"/>
    <property type="molecule type" value="Genomic_DNA"/>
</dbReference>
<feature type="region of interest" description="Disordered" evidence="1">
    <location>
        <begin position="1"/>
        <end position="23"/>
    </location>
</feature>
<dbReference type="GO" id="GO:0003676">
    <property type="term" value="F:nucleic acid binding"/>
    <property type="evidence" value="ECO:0007669"/>
    <property type="project" value="InterPro"/>
</dbReference>
<evidence type="ECO:0000259" key="2">
    <source>
        <dbReference type="PROSITE" id="PS50174"/>
    </source>
</evidence>
<protein>
    <recommendedName>
        <fullName evidence="2">G-patch domain-containing protein</fullName>
    </recommendedName>
</protein>
<feature type="region of interest" description="Disordered" evidence="1">
    <location>
        <begin position="153"/>
        <end position="176"/>
    </location>
</feature>
<feature type="region of interest" description="Disordered" evidence="1">
    <location>
        <begin position="59"/>
        <end position="86"/>
    </location>
</feature>
<dbReference type="AlphaFoldDB" id="A0A6A6U8A5"/>
<accession>A0A6A6U8A5</accession>
<dbReference type="PANTHER" id="PTHR20923">
    <property type="entry name" value="BAT4 PROTEIN-RELATED"/>
    <property type="match status" value="1"/>
</dbReference>
<dbReference type="PROSITE" id="PS50174">
    <property type="entry name" value="G_PATCH"/>
    <property type="match status" value="1"/>
</dbReference>
<dbReference type="Proteomes" id="UP000799302">
    <property type="component" value="Unassembled WGS sequence"/>
</dbReference>
<gene>
    <name evidence="3" type="ORF">BT63DRAFT_426741</name>
</gene>
<organism evidence="3 4">
    <name type="scientific">Microthyrium microscopicum</name>
    <dbReference type="NCBI Taxonomy" id="703497"/>
    <lineage>
        <taxon>Eukaryota</taxon>
        <taxon>Fungi</taxon>
        <taxon>Dikarya</taxon>
        <taxon>Ascomycota</taxon>
        <taxon>Pezizomycotina</taxon>
        <taxon>Dothideomycetes</taxon>
        <taxon>Dothideomycetes incertae sedis</taxon>
        <taxon>Microthyriales</taxon>
        <taxon>Microthyriaceae</taxon>
        <taxon>Microthyrium</taxon>
    </lineage>
</organism>
<evidence type="ECO:0000313" key="4">
    <source>
        <dbReference type="Proteomes" id="UP000799302"/>
    </source>
</evidence>
<evidence type="ECO:0000313" key="3">
    <source>
        <dbReference type="EMBL" id="KAF2667886.1"/>
    </source>
</evidence>
<dbReference type="InterPro" id="IPR000467">
    <property type="entry name" value="G_patch_dom"/>
</dbReference>
<proteinExistence type="predicted"/>
<sequence>MTSSDDESPSPPIIQRDYRNTQPKHKPIAFVPAETTSLPSTFVNKSGFGDAYLALVLPPSESPTPTPTPALETPIPEPPTPTELPLCPTCNLPLTSDHVSSLAHQASLPHTHTPLALDRRRKGMAYLKSYGWDPDARQGLGTTSEGRLYPIKAKEKPDKGGIGAEPKQIREEKKKVQKLNIKQIKEREKESKKKADRLQRMFYGNGDVEKYLGGDAF</sequence>
<name>A0A6A6U8A5_9PEZI</name>
<evidence type="ECO:0000256" key="1">
    <source>
        <dbReference type="SAM" id="MobiDB-lite"/>
    </source>
</evidence>
<keyword evidence="4" id="KW-1185">Reference proteome</keyword>
<dbReference type="Pfam" id="PF01585">
    <property type="entry name" value="G-patch"/>
    <property type="match status" value="1"/>
</dbReference>
<dbReference type="PANTHER" id="PTHR20923:SF1">
    <property type="entry name" value="G PATCH DOMAIN AND ANKYRIN REPEAT-CONTAINING PROTEIN 1"/>
    <property type="match status" value="1"/>
</dbReference>
<dbReference type="InterPro" id="IPR039146">
    <property type="entry name" value="GPANK1"/>
</dbReference>
<dbReference type="SMART" id="SM00443">
    <property type="entry name" value="G_patch"/>
    <property type="match status" value="1"/>
</dbReference>
<feature type="domain" description="G-patch" evidence="2">
    <location>
        <begin position="119"/>
        <end position="167"/>
    </location>
</feature>